<evidence type="ECO:0000256" key="1">
    <source>
        <dbReference type="SAM" id="MobiDB-lite"/>
    </source>
</evidence>
<dbReference type="EMBL" id="BMVB01000005">
    <property type="protein sequence ID" value="GHC44879.1"/>
    <property type="molecule type" value="Genomic_DNA"/>
</dbReference>
<keyword evidence="2" id="KW-1133">Transmembrane helix</keyword>
<feature type="compositionally biased region" description="Low complexity" evidence="1">
    <location>
        <begin position="31"/>
        <end position="49"/>
    </location>
</feature>
<keyword evidence="2" id="KW-0472">Membrane</keyword>
<protein>
    <submittedName>
        <fullName evidence="3">Uncharacterized protein</fullName>
    </submittedName>
</protein>
<name>A0A918TEL3_STRCJ</name>
<comment type="caution">
    <text evidence="3">The sequence shown here is derived from an EMBL/GenBank/DDBJ whole genome shotgun (WGS) entry which is preliminary data.</text>
</comment>
<reference evidence="3" key="2">
    <citation type="submission" date="2020-09" db="EMBL/GenBank/DDBJ databases">
        <authorList>
            <person name="Sun Q."/>
            <person name="Ohkuma M."/>
        </authorList>
    </citation>
    <scope>NUCLEOTIDE SEQUENCE</scope>
    <source>
        <strain evidence="3">JCM 4633</strain>
    </source>
</reference>
<evidence type="ECO:0000256" key="2">
    <source>
        <dbReference type="SAM" id="Phobius"/>
    </source>
</evidence>
<reference evidence="3" key="1">
    <citation type="journal article" date="2014" name="Int. J. Syst. Evol. Microbiol.">
        <title>Complete genome sequence of Corynebacterium casei LMG S-19264T (=DSM 44701T), isolated from a smear-ripened cheese.</title>
        <authorList>
            <consortium name="US DOE Joint Genome Institute (JGI-PGF)"/>
            <person name="Walter F."/>
            <person name="Albersmeier A."/>
            <person name="Kalinowski J."/>
            <person name="Ruckert C."/>
        </authorList>
    </citation>
    <scope>NUCLEOTIDE SEQUENCE</scope>
    <source>
        <strain evidence="3">JCM 4633</strain>
    </source>
</reference>
<accession>A0A918TEL3</accession>
<evidence type="ECO:0000313" key="3">
    <source>
        <dbReference type="EMBL" id="GHC44879.1"/>
    </source>
</evidence>
<gene>
    <name evidence="3" type="ORF">GCM10010507_19980</name>
</gene>
<evidence type="ECO:0000313" key="4">
    <source>
        <dbReference type="Proteomes" id="UP000646244"/>
    </source>
</evidence>
<feature type="region of interest" description="Disordered" evidence="1">
    <location>
        <begin position="31"/>
        <end position="50"/>
    </location>
</feature>
<dbReference type="RefSeq" id="WP_190109326.1">
    <property type="nucleotide sequence ID" value="NZ_BMVB01000005.1"/>
</dbReference>
<dbReference type="Proteomes" id="UP000646244">
    <property type="component" value="Unassembled WGS sequence"/>
</dbReference>
<proteinExistence type="predicted"/>
<dbReference type="AlphaFoldDB" id="A0A918TEL3"/>
<feature type="transmembrane region" description="Helical" evidence="2">
    <location>
        <begin position="59"/>
        <end position="84"/>
    </location>
</feature>
<sequence length="87" mass="9124">MSTTSSPQPSRPIDELQAGAVRLTVERPRFGPAIGAMPRGRGAAGAARGPRVRRRAKTLVWRAALGAAYAAGTALATAAGHWLVTWF</sequence>
<keyword evidence="2" id="KW-0812">Transmembrane</keyword>
<organism evidence="3 4">
    <name type="scientific">Streptomyces cinnamoneus</name>
    <name type="common">Streptoverticillium cinnamoneum</name>
    <dbReference type="NCBI Taxonomy" id="53446"/>
    <lineage>
        <taxon>Bacteria</taxon>
        <taxon>Bacillati</taxon>
        <taxon>Actinomycetota</taxon>
        <taxon>Actinomycetes</taxon>
        <taxon>Kitasatosporales</taxon>
        <taxon>Streptomycetaceae</taxon>
        <taxon>Streptomyces</taxon>
        <taxon>Streptomyces cinnamoneus group</taxon>
    </lineage>
</organism>